<comment type="caution">
    <text evidence="2">The sequence shown here is derived from an EMBL/GenBank/DDBJ whole genome shotgun (WGS) entry which is preliminary data.</text>
</comment>
<dbReference type="Gene3D" id="3.30.450.40">
    <property type="match status" value="1"/>
</dbReference>
<organism evidence="2 3">
    <name type="scientific">Pseudanabaena yagii GIHE-NHR1</name>
    <dbReference type="NCBI Taxonomy" id="2722753"/>
    <lineage>
        <taxon>Bacteria</taxon>
        <taxon>Bacillati</taxon>
        <taxon>Cyanobacteriota</taxon>
        <taxon>Cyanophyceae</taxon>
        <taxon>Pseudanabaenales</taxon>
        <taxon>Pseudanabaenaceae</taxon>
        <taxon>Pseudanabaena</taxon>
        <taxon>Pseudanabaena yagii</taxon>
    </lineage>
</organism>
<dbReference type="InterPro" id="IPR003018">
    <property type="entry name" value="GAF"/>
</dbReference>
<dbReference type="SMART" id="SM00065">
    <property type="entry name" value="GAF"/>
    <property type="match status" value="1"/>
</dbReference>
<gene>
    <name evidence="2" type="ORF">HC246_12425</name>
</gene>
<name>A0ABX1LTI8_9CYAN</name>
<sequence>MNLKTINSPDPSIHSQLGVIPFQSNLEDHTLLAVAQSALQLQATLLKNSISYAQSVSGGLILKTTLKNTVETLTKYTEADEGSIFLIDEDGVIIESILARGPVTRDRKDAVISKVLDGGLAGWTLRHRQIGVIYDAITDERWLQLPDQPYTARSALTVPLIYGINVIGVITLTHSQTNHFDDAIATMMQYSMESIAAIILNAQLHAEYRPLEL</sequence>
<evidence type="ECO:0000313" key="2">
    <source>
        <dbReference type="EMBL" id="NMF58806.1"/>
    </source>
</evidence>
<accession>A0ABX1LTI8</accession>
<dbReference type="InterPro" id="IPR029016">
    <property type="entry name" value="GAF-like_dom_sf"/>
</dbReference>
<dbReference type="EMBL" id="JAAVJL010000001">
    <property type="protein sequence ID" value="NMF58806.1"/>
    <property type="molecule type" value="Genomic_DNA"/>
</dbReference>
<reference evidence="2 3" key="1">
    <citation type="submission" date="2020-03" db="EMBL/GenBank/DDBJ databases">
        <title>Draft Genome Sequence of 2-Methylisoborneol Producing Pseudanabaena yagii Strain GIHE-NHR1 Isolated from North Han River in South Korea.</title>
        <authorList>
            <person name="Jeong J."/>
        </authorList>
    </citation>
    <scope>NUCLEOTIDE SEQUENCE [LARGE SCALE GENOMIC DNA]</scope>
    <source>
        <strain evidence="2 3">GIHE-NHR1</strain>
    </source>
</reference>
<dbReference type="SUPFAM" id="SSF55781">
    <property type="entry name" value="GAF domain-like"/>
    <property type="match status" value="1"/>
</dbReference>
<evidence type="ECO:0000313" key="3">
    <source>
        <dbReference type="Proteomes" id="UP000738376"/>
    </source>
</evidence>
<proteinExistence type="predicted"/>
<dbReference type="Pfam" id="PF01590">
    <property type="entry name" value="GAF"/>
    <property type="match status" value="1"/>
</dbReference>
<evidence type="ECO:0000259" key="1">
    <source>
        <dbReference type="SMART" id="SM00065"/>
    </source>
</evidence>
<keyword evidence="3" id="KW-1185">Reference proteome</keyword>
<dbReference type="RefSeq" id="WP_169363659.1">
    <property type="nucleotide sequence ID" value="NZ_JAAVJL010000001.1"/>
</dbReference>
<dbReference type="Proteomes" id="UP000738376">
    <property type="component" value="Unassembled WGS sequence"/>
</dbReference>
<feature type="domain" description="GAF" evidence="1">
    <location>
        <begin position="61"/>
        <end position="209"/>
    </location>
</feature>
<protein>
    <submittedName>
        <fullName evidence="2">GAF domain-containing protein</fullName>
    </submittedName>
</protein>